<dbReference type="GO" id="GO:0004525">
    <property type="term" value="F:ribonuclease III activity"/>
    <property type="evidence" value="ECO:0007669"/>
    <property type="project" value="InterPro"/>
</dbReference>
<dbReference type="EMBL" id="PUHR01000177">
    <property type="protein sequence ID" value="KAG0660371.1"/>
    <property type="molecule type" value="Genomic_DNA"/>
</dbReference>
<dbReference type="AlphaFoldDB" id="A0A9P6W0K1"/>
<evidence type="ECO:0000256" key="2">
    <source>
        <dbReference type="PROSITE-ProRule" id="PRU00266"/>
    </source>
</evidence>
<dbReference type="InterPro" id="IPR000999">
    <property type="entry name" value="RNase_III_dom"/>
</dbReference>
<dbReference type="PROSITE" id="PS50137">
    <property type="entry name" value="DS_RBD"/>
    <property type="match status" value="2"/>
</dbReference>
<keyword evidence="1 2" id="KW-0694">RNA-binding</keyword>
<evidence type="ECO:0008006" key="8">
    <source>
        <dbReference type="Google" id="ProtNLM"/>
    </source>
</evidence>
<evidence type="ECO:0000259" key="4">
    <source>
        <dbReference type="PROSITE" id="PS50137"/>
    </source>
</evidence>
<feature type="region of interest" description="Disordered" evidence="3">
    <location>
        <begin position="351"/>
        <end position="400"/>
    </location>
</feature>
<feature type="domain" description="DRBM" evidence="4">
    <location>
        <begin position="451"/>
        <end position="478"/>
    </location>
</feature>
<feature type="domain" description="RNase III" evidence="5">
    <location>
        <begin position="88"/>
        <end position="222"/>
    </location>
</feature>
<sequence>MAEKNSTNTDNFQQRFVRLQSACQTLKDSIKTIYDNALSNEDLNRLASGTDEIEKMIATSPAVLISTSVNDAKSSLDIYNLFDYYKFDSDIFDKQRLFSAPEILEGELKDLIFHHKELIVSERVKDNELLVQVGKSWLDALLSDILYRKFLFTTTSALLEIKKEILNESNLSVLISQITLFEDFEKEILNDPINSGLDETTQTRIKCDCFKSYIGALIIDNNNVTANDVTAWLRALFEPMIHKLEYNNLNGLYAGNPKEQLIHFMENNKFGLELRFDTTVKTAESIICNIYLGNKIIAMGDGSDDETAKQNAAASILADDTIVSKYSNYAFTSDETSNYLPDKLENIAESNRETEIDTEHESRTTHDTKLNEDFTNQCTTNTEQKKKSGKNVERTTEEMKELPLNTTSSKTNKATLYREIGMYNCYPQYITIQLGLNDFYSSCHILNKPNSFLGEGRGSNKKTAEQIAATSVLESKSHKTFFNNERGDASDIKSDADDSIHLLTDDEDDHFTENDKSDPNSIENSKLFKPSYYLDLELHTTCDKMAMTELYAELGKYGFQPEYQTQAIDINDFYSFCLVKNTSVIIGEGRGTSKKMSQQIAATCALGGDALKEFVTE</sequence>
<dbReference type="InterPro" id="IPR014720">
    <property type="entry name" value="dsRBD_dom"/>
</dbReference>
<accession>A0A9P6W0K1</accession>
<dbReference type="SUPFAM" id="SSF54768">
    <property type="entry name" value="dsRNA-binding domain-like"/>
    <property type="match status" value="2"/>
</dbReference>
<evidence type="ECO:0000256" key="3">
    <source>
        <dbReference type="SAM" id="MobiDB-lite"/>
    </source>
</evidence>
<feature type="compositionally biased region" description="Polar residues" evidence="3">
    <location>
        <begin position="373"/>
        <end position="382"/>
    </location>
</feature>
<dbReference type="Pfam" id="PF20860">
    <property type="entry name" value="Dicers_N"/>
    <property type="match status" value="1"/>
</dbReference>
<dbReference type="InterPro" id="IPR036389">
    <property type="entry name" value="RNase_III_sf"/>
</dbReference>
<feature type="domain" description="DRBM" evidence="4">
    <location>
        <begin position="256"/>
        <end position="317"/>
    </location>
</feature>
<dbReference type="InterPro" id="IPR048504">
    <property type="entry name" value="Dicers-like_N"/>
</dbReference>
<proteinExistence type="predicted"/>
<dbReference type="Proteomes" id="UP000750334">
    <property type="component" value="Unassembled WGS sequence"/>
</dbReference>
<dbReference type="OrthoDB" id="2392202at2759"/>
<evidence type="ECO:0000259" key="5">
    <source>
        <dbReference type="PROSITE" id="PS50142"/>
    </source>
</evidence>
<dbReference type="SUPFAM" id="SSF69065">
    <property type="entry name" value="RNase III domain-like"/>
    <property type="match status" value="1"/>
</dbReference>
<dbReference type="PROSITE" id="PS50142">
    <property type="entry name" value="RNASE_3_2"/>
    <property type="match status" value="1"/>
</dbReference>
<gene>
    <name evidence="6" type="ORF">C6P45_001598</name>
</gene>
<dbReference type="GO" id="GO:0006396">
    <property type="term" value="P:RNA processing"/>
    <property type="evidence" value="ECO:0007669"/>
    <property type="project" value="InterPro"/>
</dbReference>
<name>A0A9P6W0K1_MAUEX</name>
<evidence type="ECO:0000256" key="1">
    <source>
        <dbReference type="ARBA" id="ARBA00022884"/>
    </source>
</evidence>
<keyword evidence="7" id="KW-1185">Reference proteome</keyword>
<dbReference type="InterPro" id="IPR048505">
    <property type="entry name" value="Dicers-like_N_sf"/>
</dbReference>
<dbReference type="Gene3D" id="1.10.1520.10">
    <property type="entry name" value="Ribonuclease III domain"/>
    <property type="match status" value="1"/>
</dbReference>
<comment type="caution">
    <text evidence="6">The sequence shown here is derived from an EMBL/GenBank/DDBJ whole genome shotgun (WGS) entry which is preliminary data.</text>
</comment>
<feature type="compositionally biased region" description="Basic and acidic residues" evidence="3">
    <location>
        <begin position="383"/>
        <end position="400"/>
    </location>
</feature>
<evidence type="ECO:0000313" key="7">
    <source>
        <dbReference type="Proteomes" id="UP000750334"/>
    </source>
</evidence>
<dbReference type="GO" id="GO:0003723">
    <property type="term" value="F:RNA binding"/>
    <property type="evidence" value="ECO:0007669"/>
    <property type="project" value="UniProtKB-UniRule"/>
</dbReference>
<evidence type="ECO:0000313" key="6">
    <source>
        <dbReference type="EMBL" id="KAG0660371.1"/>
    </source>
</evidence>
<organism evidence="6 7">
    <name type="scientific">Maudiozyma exigua</name>
    <name type="common">Yeast</name>
    <name type="synonym">Kazachstania exigua</name>
    <dbReference type="NCBI Taxonomy" id="34358"/>
    <lineage>
        <taxon>Eukaryota</taxon>
        <taxon>Fungi</taxon>
        <taxon>Dikarya</taxon>
        <taxon>Ascomycota</taxon>
        <taxon>Saccharomycotina</taxon>
        <taxon>Saccharomycetes</taxon>
        <taxon>Saccharomycetales</taxon>
        <taxon>Saccharomycetaceae</taxon>
        <taxon>Maudiozyma</taxon>
    </lineage>
</organism>
<dbReference type="SMART" id="SM00535">
    <property type="entry name" value="RIBOc"/>
    <property type="match status" value="1"/>
</dbReference>
<reference evidence="6 7" key="1">
    <citation type="submission" date="2020-11" db="EMBL/GenBank/DDBJ databases">
        <title>Kefir isolates.</title>
        <authorList>
            <person name="Marcisauskas S."/>
            <person name="Kim Y."/>
            <person name="Blasche S."/>
        </authorList>
    </citation>
    <scope>NUCLEOTIDE SEQUENCE [LARGE SCALE GENOMIC DNA]</scope>
    <source>
        <strain evidence="6 7">OG2</strain>
    </source>
</reference>
<dbReference type="Gene3D" id="1.20.1270.260">
    <property type="match status" value="1"/>
</dbReference>
<dbReference type="Gene3D" id="3.30.160.20">
    <property type="match status" value="3"/>
</dbReference>
<feature type="compositionally biased region" description="Basic and acidic residues" evidence="3">
    <location>
        <begin position="351"/>
        <end position="372"/>
    </location>
</feature>
<protein>
    <recommendedName>
        <fullName evidence="8">DRBM domain-containing protein</fullName>
    </recommendedName>
</protein>